<organism evidence="1 2">
    <name type="scientific">Latilactobacillus fuchuensis DSM 14340 = JCM 11249</name>
    <dbReference type="NCBI Taxonomy" id="1423747"/>
    <lineage>
        <taxon>Bacteria</taxon>
        <taxon>Bacillati</taxon>
        <taxon>Bacillota</taxon>
        <taxon>Bacilli</taxon>
        <taxon>Lactobacillales</taxon>
        <taxon>Lactobacillaceae</taxon>
        <taxon>Latilactobacillus</taxon>
    </lineage>
</organism>
<accession>A0A0R1RYM3</accession>
<proteinExistence type="predicted"/>
<dbReference type="EMBL" id="AZEX01000018">
    <property type="protein sequence ID" value="KRL61454.1"/>
    <property type="molecule type" value="Genomic_DNA"/>
</dbReference>
<dbReference type="PATRIC" id="fig|1423747.3.peg.686"/>
<gene>
    <name evidence="1" type="ORF">FC69_GL000671</name>
</gene>
<dbReference type="RefSeq" id="WP_025082524.1">
    <property type="nucleotide sequence ID" value="NZ_AZEX01000018.1"/>
</dbReference>
<reference evidence="1 2" key="1">
    <citation type="journal article" date="2015" name="Genome Announc.">
        <title>Expanding the biotechnology potential of lactobacilli through comparative genomics of 213 strains and associated genera.</title>
        <authorList>
            <person name="Sun Z."/>
            <person name="Harris H.M."/>
            <person name="McCann A."/>
            <person name="Guo C."/>
            <person name="Argimon S."/>
            <person name="Zhang W."/>
            <person name="Yang X."/>
            <person name="Jeffery I.B."/>
            <person name="Cooney J.C."/>
            <person name="Kagawa T.F."/>
            <person name="Liu W."/>
            <person name="Song Y."/>
            <person name="Salvetti E."/>
            <person name="Wrobel A."/>
            <person name="Rasinkangas P."/>
            <person name="Parkhill J."/>
            <person name="Rea M.C."/>
            <person name="O'Sullivan O."/>
            <person name="Ritari J."/>
            <person name="Douillard F.P."/>
            <person name="Paul Ross R."/>
            <person name="Yang R."/>
            <person name="Briner A.E."/>
            <person name="Felis G.E."/>
            <person name="de Vos W.M."/>
            <person name="Barrangou R."/>
            <person name="Klaenhammer T.R."/>
            <person name="Caufield P.W."/>
            <person name="Cui Y."/>
            <person name="Zhang H."/>
            <person name="O'Toole P.W."/>
        </authorList>
    </citation>
    <scope>NUCLEOTIDE SEQUENCE [LARGE SCALE GENOMIC DNA]</scope>
    <source>
        <strain evidence="1 2">DSM 14340</strain>
    </source>
</reference>
<comment type="caution">
    <text evidence="1">The sequence shown here is derived from an EMBL/GenBank/DDBJ whole genome shotgun (WGS) entry which is preliminary data.</text>
</comment>
<name>A0A0R1RYM3_9LACO</name>
<dbReference type="Proteomes" id="UP000051264">
    <property type="component" value="Unassembled WGS sequence"/>
</dbReference>
<evidence type="ECO:0000313" key="1">
    <source>
        <dbReference type="EMBL" id="KRL61454.1"/>
    </source>
</evidence>
<dbReference type="eggNOG" id="ENOG5030A48">
    <property type="taxonomic scope" value="Bacteria"/>
</dbReference>
<dbReference type="AlphaFoldDB" id="A0A0R1RYM3"/>
<dbReference type="STRING" id="1423747.FC69_GL000671"/>
<evidence type="ECO:0000313" key="2">
    <source>
        <dbReference type="Proteomes" id="UP000051264"/>
    </source>
</evidence>
<protein>
    <submittedName>
        <fullName evidence="1">Uncharacterized protein</fullName>
    </submittedName>
</protein>
<sequence length="129" mass="15033">MERQTWHFLFYKSAFTKVQIDRLLGYLRQQRNFGGFPIVELAQDGNSSDIRFVTMTFDPLAQIETPLQSEMAKFILMHAIRPDDNSAEADMRLYGRVMSHSLEALGIEFQRYDQQTMDVIYWGQGATQD</sequence>